<evidence type="ECO:0000256" key="6">
    <source>
        <dbReference type="ARBA" id="ARBA00023004"/>
    </source>
</evidence>
<evidence type="ECO:0008006" key="14">
    <source>
        <dbReference type="Google" id="ProtNLM"/>
    </source>
</evidence>
<keyword evidence="9 10" id="KW-0479">Metal-binding</keyword>
<accession>T1JYM6</accession>
<dbReference type="InterPro" id="IPR036396">
    <property type="entry name" value="Cyt_P450_sf"/>
</dbReference>
<dbReference type="CDD" id="cd20628">
    <property type="entry name" value="CYP4"/>
    <property type="match status" value="1"/>
</dbReference>
<evidence type="ECO:0000313" key="13">
    <source>
        <dbReference type="Proteomes" id="UP000015104"/>
    </source>
</evidence>
<evidence type="ECO:0000256" key="7">
    <source>
        <dbReference type="ARBA" id="ARBA00023033"/>
    </source>
</evidence>
<dbReference type="AlphaFoldDB" id="T1JYM6"/>
<dbReference type="PANTHER" id="PTHR24291:SF189">
    <property type="entry name" value="CYTOCHROME P450 4C3-RELATED"/>
    <property type="match status" value="1"/>
</dbReference>
<keyword evidence="4 9" id="KW-0349">Heme</keyword>
<comment type="similarity">
    <text evidence="3 10">Belongs to the cytochrome P450 family.</text>
</comment>
<evidence type="ECO:0000256" key="1">
    <source>
        <dbReference type="ARBA" id="ARBA00001971"/>
    </source>
</evidence>
<evidence type="ECO:0000256" key="5">
    <source>
        <dbReference type="ARBA" id="ARBA00022824"/>
    </source>
</evidence>
<feature type="binding site" description="axial binding residue" evidence="9">
    <location>
        <position position="507"/>
    </location>
    <ligand>
        <name>heme</name>
        <dbReference type="ChEBI" id="CHEBI:30413"/>
    </ligand>
    <ligandPart>
        <name>Fe</name>
        <dbReference type="ChEBI" id="CHEBI:18248"/>
    </ligandPart>
</feature>
<comment type="subcellular location">
    <subcellularLocation>
        <location evidence="2">Endoplasmic reticulum membrane</location>
    </subcellularLocation>
</comment>
<protein>
    <recommendedName>
        <fullName evidence="14">Cytochrome P450</fullName>
    </recommendedName>
</protein>
<dbReference type="EnsemblMetazoa" id="tetur03g00910.1">
    <property type="protein sequence ID" value="tetur03g00910.1"/>
    <property type="gene ID" value="tetur03g00910"/>
</dbReference>
<keyword evidence="11" id="KW-1133">Transmembrane helix</keyword>
<reference evidence="13" key="1">
    <citation type="submission" date="2011-08" db="EMBL/GenBank/DDBJ databases">
        <authorList>
            <person name="Rombauts S."/>
        </authorList>
    </citation>
    <scope>NUCLEOTIDE SEQUENCE</scope>
    <source>
        <strain evidence="13">London</strain>
    </source>
</reference>
<proteinExistence type="inferred from homology"/>
<name>T1JYM6_TETUR</name>
<dbReference type="GO" id="GO:0005506">
    <property type="term" value="F:iron ion binding"/>
    <property type="evidence" value="ECO:0007669"/>
    <property type="project" value="InterPro"/>
</dbReference>
<evidence type="ECO:0000256" key="11">
    <source>
        <dbReference type="SAM" id="Phobius"/>
    </source>
</evidence>
<keyword evidence="7 10" id="KW-0503">Monooxygenase</keyword>
<dbReference type="GO" id="GO:0020037">
    <property type="term" value="F:heme binding"/>
    <property type="evidence" value="ECO:0007669"/>
    <property type="project" value="InterPro"/>
</dbReference>
<dbReference type="PROSITE" id="PS00086">
    <property type="entry name" value="CYTOCHROME_P450"/>
    <property type="match status" value="1"/>
</dbReference>
<keyword evidence="13" id="KW-1185">Reference proteome</keyword>
<reference evidence="12" key="2">
    <citation type="submission" date="2015-06" db="UniProtKB">
        <authorList>
            <consortium name="EnsemblMetazoa"/>
        </authorList>
    </citation>
    <scope>IDENTIFICATION</scope>
</reference>
<organism evidence="12 13">
    <name type="scientific">Tetranychus urticae</name>
    <name type="common">Two-spotted spider mite</name>
    <dbReference type="NCBI Taxonomy" id="32264"/>
    <lineage>
        <taxon>Eukaryota</taxon>
        <taxon>Metazoa</taxon>
        <taxon>Ecdysozoa</taxon>
        <taxon>Arthropoda</taxon>
        <taxon>Chelicerata</taxon>
        <taxon>Arachnida</taxon>
        <taxon>Acari</taxon>
        <taxon>Acariformes</taxon>
        <taxon>Trombidiformes</taxon>
        <taxon>Prostigmata</taxon>
        <taxon>Eleutherengona</taxon>
        <taxon>Raphignathae</taxon>
        <taxon>Tetranychoidea</taxon>
        <taxon>Tetranychidae</taxon>
        <taxon>Tetranychus</taxon>
    </lineage>
</organism>
<feature type="transmembrane region" description="Helical" evidence="11">
    <location>
        <begin position="161"/>
        <end position="179"/>
    </location>
</feature>
<keyword evidence="10" id="KW-0560">Oxidoreductase</keyword>
<keyword evidence="6 9" id="KW-0408">Iron</keyword>
<dbReference type="HOGENOM" id="CLU_001570_5_1_1"/>
<dbReference type="PRINTS" id="PR00463">
    <property type="entry name" value="EP450I"/>
</dbReference>
<dbReference type="PRINTS" id="PR00385">
    <property type="entry name" value="P450"/>
</dbReference>
<dbReference type="EMBL" id="CAEY01001108">
    <property type="status" value="NOT_ANNOTATED_CDS"/>
    <property type="molecule type" value="Genomic_DNA"/>
</dbReference>
<evidence type="ECO:0000256" key="2">
    <source>
        <dbReference type="ARBA" id="ARBA00004586"/>
    </source>
</evidence>
<keyword evidence="8 11" id="KW-0472">Membrane</keyword>
<evidence type="ECO:0000256" key="8">
    <source>
        <dbReference type="ARBA" id="ARBA00023136"/>
    </source>
</evidence>
<dbReference type="InterPro" id="IPR050196">
    <property type="entry name" value="Cytochrome_P450_Monoox"/>
</dbReference>
<dbReference type="eggNOG" id="KOG0157">
    <property type="taxonomic scope" value="Eukaryota"/>
</dbReference>
<dbReference type="GO" id="GO:0004497">
    <property type="term" value="F:monooxygenase activity"/>
    <property type="evidence" value="ECO:0007669"/>
    <property type="project" value="UniProtKB-KW"/>
</dbReference>
<dbReference type="InterPro" id="IPR017972">
    <property type="entry name" value="Cyt_P450_CS"/>
</dbReference>
<dbReference type="GO" id="GO:0005789">
    <property type="term" value="C:endoplasmic reticulum membrane"/>
    <property type="evidence" value="ECO:0007669"/>
    <property type="project" value="UniProtKB-SubCell"/>
</dbReference>
<sequence length="568" mass="65194">MFTSSSHFLTTTSIVQGTFVALITIILYKIIKYLIFLSKFKGLPQEKTNFIFGDLHQFVMRSSWKTFSPFISKSAIKSKSTPLRDTTEYFISRRKRAKSGIGVLWLGWYPVVWCLDHKTAQVILSSRHHINKGLFYKIIAPFMKDGLITSKGDKWRNRRRLIGPAFNTTIISQFIPLMINNASMLVKSFREASSSSKRAVNIVDYIHLTSMDIICKTAMGISPEAQSKPSSLVVQAVTWMTKELAHRIYNPFLWVDLIFVKSPMGQSFRRHLQNFEHFTHSIIHSKLKLLRDKSTIELEKADQKDSCNYDANNNVNNVDESCYYKEMTGERKAFLDLLLEKHLQPSANDGKPIIDLEGVQEEISTFLFAGYETTGTAIMWIIYLLGLHTEVQDKIHAEINSILDDNIDDLSYNQIHKFNYLDQCIKEGLRLFPPVPMIARELDQEVILDGFKIPRGASVAIMIYSIHRDPIIYPDPDSFNPDRFDSDHISSIPAYAYIPFSAGPRVCIGQRFALIEMKIILIQIIKNFRLISTKPLNQIPYEFEVTIRPKVPLDVNFIPRNSNCDDVL</sequence>
<keyword evidence="11" id="KW-0812">Transmembrane</keyword>
<comment type="cofactor">
    <cofactor evidence="1 9">
        <name>heme</name>
        <dbReference type="ChEBI" id="CHEBI:30413"/>
    </cofactor>
</comment>
<evidence type="ECO:0000256" key="3">
    <source>
        <dbReference type="ARBA" id="ARBA00010617"/>
    </source>
</evidence>
<dbReference type="Pfam" id="PF00067">
    <property type="entry name" value="p450"/>
    <property type="match status" value="1"/>
</dbReference>
<dbReference type="Gene3D" id="1.10.630.10">
    <property type="entry name" value="Cytochrome P450"/>
    <property type="match status" value="1"/>
</dbReference>
<feature type="transmembrane region" description="Helical" evidence="11">
    <location>
        <begin position="12"/>
        <end position="31"/>
    </location>
</feature>
<evidence type="ECO:0000256" key="9">
    <source>
        <dbReference type="PIRSR" id="PIRSR602401-1"/>
    </source>
</evidence>
<dbReference type="SUPFAM" id="SSF48264">
    <property type="entry name" value="Cytochrome P450"/>
    <property type="match status" value="1"/>
</dbReference>
<dbReference type="Proteomes" id="UP000015104">
    <property type="component" value="Unassembled WGS sequence"/>
</dbReference>
<evidence type="ECO:0000256" key="10">
    <source>
        <dbReference type="RuleBase" id="RU000461"/>
    </source>
</evidence>
<dbReference type="InterPro" id="IPR001128">
    <property type="entry name" value="Cyt_P450"/>
</dbReference>
<dbReference type="GO" id="GO:0016705">
    <property type="term" value="F:oxidoreductase activity, acting on paired donors, with incorporation or reduction of molecular oxygen"/>
    <property type="evidence" value="ECO:0007669"/>
    <property type="project" value="InterPro"/>
</dbReference>
<evidence type="ECO:0000313" key="12">
    <source>
        <dbReference type="EnsemblMetazoa" id="tetur03g00910.1"/>
    </source>
</evidence>
<keyword evidence="5" id="KW-0256">Endoplasmic reticulum</keyword>
<dbReference type="PANTHER" id="PTHR24291">
    <property type="entry name" value="CYTOCHROME P450 FAMILY 4"/>
    <property type="match status" value="1"/>
</dbReference>
<dbReference type="InterPro" id="IPR002401">
    <property type="entry name" value="Cyt_P450_E_grp-I"/>
</dbReference>
<evidence type="ECO:0000256" key="4">
    <source>
        <dbReference type="ARBA" id="ARBA00022617"/>
    </source>
</evidence>